<keyword evidence="3" id="KW-1185">Reference proteome</keyword>
<reference evidence="2" key="2">
    <citation type="submission" date="2023-06" db="EMBL/GenBank/DDBJ databases">
        <authorList>
            <consortium name="Lawrence Berkeley National Laboratory"/>
            <person name="Haridas S."/>
            <person name="Hensen N."/>
            <person name="Bonometti L."/>
            <person name="Westerberg I."/>
            <person name="Brannstrom I.O."/>
            <person name="Guillou S."/>
            <person name="Cros-Aarteil S."/>
            <person name="Calhoun S."/>
            <person name="Kuo A."/>
            <person name="Mondo S."/>
            <person name="Pangilinan J."/>
            <person name="Riley R."/>
            <person name="Labutti K."/>
            <person name="Andreopoulos B."/>
            <person name="Lipzen A."/>
            <person name="Chen C."/>
            <person name="Yanf M."/>
            <person name="Daum C."/>
            <person name="Ng V."/>
            <person name="Clum A."/>
            <person name="Steindorff A."/>
            <person name="Ohm R."/>
            <person name="Martin F."/>
            <person name="Silar P."/>
            <person name="Natvig D."/>
            <person name="Lalanne C."/>
            <person name="Gautier V."/>
            <person name="Ament-Velasquez S.L."/>
            <person name="Kruys A."/>
            <person name="Hutchinson M.I."/>
            <person name="Powell A.J."/>
            <person name="Barry K."/>
            <person name="Miller A.N."/>
            <person name="Grigoriev I.V."/>
            <person name="Debuchy R."/>
            <person name="Gladieux P."/>
            <person name="Thoren M.H."/>
            <person name="Johannesson H."/>
        </authorList>
    </citation>
    <scope>NUCLEOTIDE SEQUENCE</scope>
    <source>
        <strain evidence="2">CBS 168.71</strain>
    </source>
</reference>
<proteinExistence type="predicted"/>
<gene>
    <name evidence="2" type="ORF">B0H64DRAFT_469519</name>
</gene>
<dbReference type="Gene3D" id="1.10.600.10">
    <property type="entry name" value="Farnesyl Diphosphate Synthase"/>
    <property type="match status" value="1"/>
</dbReference>
<feature type="non-terminal residue" evidence="2">
    <location>
        <position position="1"/>
    </location>
</feature>
<dbReference type="EMBL" id="JAUEPN010000009">
    <property type="protein sequence ID" value="KAK3291630.1"/>
    <property type="molecule type" value="Genomic_DNA"/>
</dbReference>
<dbReference type="AlphaFoldDB" id="A0AAE0H8F6"/>
<evidence type="ECO:0000313" key="3">
    <source>
        <dbReference type="Proteomes" id="UP001278766"/>
    </source>
</evidence>
<organism evidence="2 3">
    <name type="scientific">Chaetomium fimeti</name>
    <dbReference type="NCBI Taxonomy" id="1854472"/>
    <lineage>
        <taxon>Eukaryota</taxon>
        <taxon>Fungi</taxon>
        <taxon>Dikarya</taxon>
        <taxon>Ascomycota</taxon>
        <taxon>Pezizomycotina</taxon>
        <taxon>Sordariomycetes</taxon>
        <taxon>Sordariomycetidae</taxon>
        <taxon>Sordariales</taxon>
        <taxon>Chaetomiaceae</taxon>
        <taxon>Chaetomium</taxon>
    </lineage>
</organism>
<feature type="region of interest" description="Disordered" evidence="1">
    <location>
        <begin position="99"/>
        <end position="121"/>
    </location>
</feature>
<sequence>IADSPFLPLLSRPEFAIFDFAPGETHRISSPDALATARRLLQVLTVHCLDELGFDASDSRTHDAPLHSDLAAWCSEHALPLCGGEALFQYIWEVPLHLRPPPPPPSPPPEQGSGSDEHSYHGCCPAGSPRWHRGLSAGSAAYIAPVFHGVPFDYWVTALDSLLRFTELGNDLMSFSKEILGSVPLDKKGKETGEGRGMEINYITLQTLARRQAGTPSLFGLAADRNLYTYRDGLCELMDELVQVVREVNRAFVEYPRYCSEEQRSLWDMDQAARAWTTYKNGYIRMHLDAPRYSLEGLKAAVRDRDAWVRLKGEIEG</sequence>
<feature type="non-terminal residue" evidence="2">
    <location>
        <position position="317"/>
    </location>
</feature>
<accession>A0AAE0H8F6</accession>
<dbReference type="Proteomes" id="UP001278766">
    <property type="component" value="Unassembled WGS sequence"/>
</dbReference>
<feature type="compositionally biased region" description="Pro residues" evidence="1">
    <location>
        <begin position="99"/>
        <end position="110"/>
    </location>
</feature>
<comment type="caution">
    <text evidence="2">The sequence shown here is derived from an EMBL/GenBank/DDBJ whole genome shotgun (WGS) entry which is preliminary data.</text>
</comment>
<dbReference type="RefSeq" id="XP_062655144.1">
    <property type="nucleotide sequence ID" value="XM_062807803.1"/>
</dbReference>
<name>A0AAE0H8F6_9PEZI</name>
<dbReference type="GeneID" id="87844751"/>
<protein>
    <submittedName>
        <fullName evidence="2">Uncharacterized protein</fullName>
    </submittedName>
</protein>
<evidence type="ECO:0000313" key="2">
    <source>
        <dbReference type="EMBL" id="KAK3291630.1"/>
    </source>
</evidence>
<reference evidence="2" key="1">
    <citation type="journal article" date="2023" name="Mol. Phylogenet. Evol.">
        <title>Genome-scale phylogeny and comparative genomics of the fungal order Sordariales.</title>
        <authorList>
            <person name="Hensen N."/>
            <person name="Bonometti L."/>
            <person name="Westerberg I."/>
            <person name="Brannstrom I.O."/>
            <person name="Guillou S."/>
            <person name="Cros-Aarteil S."/>
            <person name="Calhoun S."/>
            <person name="Haridas S."/>
            <person name="Kuo A."/>
            <person name="Mondo S."/>
            <person name="Pangilinan J."/>
            <person name="Riley R."/>
            <person name="LaButti K."/>
            <person name="Andreopoulos B."/>
            <person name="Lipzen A."/>
            <person name="Chen C."/>
            <person name="Yan M."/>
            <person name="Daum C."/>
            <person name="Ng V."/>
            <person name="Clum A."/>
            <person name="Steindorff A."/>
            <person name="Ohm R.A."/>
            <person name="Martin F."/>
            <person name="Silar P."/>
            <person name="Natvig D.O."/>
            <person name="Lalanne C."/>
            <person name="Gautier V."/>
            <person name="Ament-Velasquez S.L."/>
            <person name="Kruys A."/>
            <person name="Hutchinson M.I."/>
            <person name="Powell A.J."/>
            <person name="Barry K."/>
            <person name="Miller A.N."/>
            <person name="Grigoriev I.V."/>
            <person name="Debuchy R."/>
            <person name="Gladieux P."/>
            <person name="Hiltunen Thoren M."/>
            <person name="Johannesson H."/>
        </authorList>
    </citation>
    <scope>NUCLEOTIDE SEQUENCE</scope>
    <source>
        <strain evidence="2">CBS 168.71</strain>
    </source>
</reference>
<dbReference type="InterPro" id="IPR008949">
    <property type="entry name" value="Isoprenoid_synthase_dom_sf"/>
</dbReference>
<evidence type="ECO:0000256" key="1">
    <source>
        <dbReference type="SAM" id="MobiDB-lite"/>
    </source>
</evidence>